<keyword evidence="6 12" id="KW-0547">Nucleotide-binding</keyword>
<proteinExistence type="inferred from homology"/>
<dbReference type="GO" id="GO:0006302">
    <property type="term" value="P:double-strand break repair"/>
    <property type="evidence" value="ECO:0007669"/>
    <property type="project" value="TreeGrafter"/>
</dbReference>
<evidence type="ECO:0000256" key="3">
    <source>
        <dbReference type="ARBA" id="ARBA00020170"/>
    </source>
</evidence>
<feature type="domain" description="RecF/RecN/SMC N-terminal" evidence="14">
    <location>
        <begin position="6"/>
        <end position="337"/>
    </location>
</feature>
<dbReference type="InterPro" id="IPR027417">
    <property type="entry name" value="P-loop_NTPase"/>
</dbReference>
<evidence type="ECO:0000256" key="10">
    <source>
        <dbReference type="ARBA" id="ARBA00023204"/>
    </source>
</evidence>
<gene>
    <name evidence="12 15" type="primary">recF</name>
    <name evidence="15" type="ORF">MOTE_15430</name>
</gene>
<dbReference type="GO" id="GO:0000731">
    <property type="term" value="P:DNA synthesis involved in DNA repair"/>
    <property type="evidence" value="ECO:0007669"/>
    <property type="project" value="TreeGrafter"/>
</dbReference>
<dbReference type="PANTHER" id="PTHR32182:SF0">
    <property type="entry name" value="DNA REPLICATION AND REPAIR PROTEIN RECF"/>
    <property type="match status" value="1"/>
</dbReference>
<evidence type="ECO:0000256" key="2">
    <source>
        <dbReference type="ARBA" id="ARBA00008016"/>
    </source>
</evidence>
<dbReference type="InterPro" id="IPR042174">
    <property type="entry name" value="RecF_2"/>
</dbReference>
<organism evidence="15 16">
    <name type="scientific">Neomoorella thermoacetica</name>
    <name type="common">Clostridium thermoaceticum</name>
    <dbReference type="NCBI Taxonomy" id="1525"/>
    <lineage>
        <taxon>Bacteria</taxon>
        <taxon>Bacillati</taxon>
        <taxon>Bacillota</taxon>
        <taxon>Clostridia</taxon>
        <taxon>Neomoorellales</taxon>
        <taxon>Neomoorellaceae</taxon>
        <taxon>Neomoorella</taxon>
    </lineage>
</organism>
<dbReference type="Proteomes" id="UP000182811">
    <property type="component" value="Unassembled WGS sequence"/>
</dbReference>
<dbReference type="GO" id="GO:0006260">
    <property type="term" value="P:DNA replication"/>
    <property type="evidence" value="ECO:0007669"/>
    <property type="project" value="UniProtKB-UniRule"/>
</dbReference>
<comment type="function">
    <text evidence="12 13">The RecF protein is involved in DNA metabolism; it is required for DNA replication and normal SOS inducibility. RecF binds preferentially to single-stranded, linear DNA. It also seems to bind ATP.</text>
</comment>
<keyword evidence="4 12" id="KW-0963">Cytoplasm</keyword>
<evidence type="ECO:0000256" key="6">
    <source>
        <dbReference type="ARBA" id="ARBA00022741"/>
    </source>
</evidence>
<dbReference type="SUPFAM" id="SSF52540">
    <property type="entry name" value="P-loop containing nucleoside triphosphate hydrolases"/>
    <property type="match status" value="1"/>
</dbReference>
<dbReference type="HAMAP" id="MF_00365">
    <property type="entry name" value="RecF"/>
    <property type="match status" value="1"/>
</dbReference>
<evidence type="ECO:0000256" key="12">
    <source>
        <dbReference type="HAMAP-Rule" id="MF_00365"/>
    </source>
</evidence>
<comment type="similarity">
    <text evidence="2 12 13">Belongs to the RecF family.</text>
</comment>
<keyword evidence="5 12" id="KW-0235">DNA replication</keyword>
<dbReference type="AlphaFoldDB" id="A0A1J5NKK9"/>
<dbReference type="Pfam" id="PF02463">
    <property type="entry name" value="SMC_N"/>
    <property type="match status" value="1"/>
</dbReference>
<accession>A0A1J5NKK9</accession>
<dbReference type="InterPro" id="IPR001238">
    <property type="entry name" value="DNA-binding_RecF"/>
</dbReference>
<comment type="caution">
    <text evidence="15">The sequence shown here is derived from an EMBL/GenBank/DDBJ whole genome shotgun (WGS) entry which is preliminary data.</text>
</comment>
<dbReference type="GO" id="GO:0005524">
    <property type="term" value="F:ATP binding"/>
    <property type="evidence" value="ECO:0007669"/>
    <property type="project" value="UniProtKB-UniRule"/>
</dbReference>
<keyword evidence="8 12" id="KW-0067">ATP-binding</keyword>
<evidence type="ECO:0000256" key="4">
    <source>
        <dbReference type="ARBA" id="ARBA00022490"/>
    </source>
</evidence>
<keyword evidence="9 12" id="KW-0238">DNA-binding</keyword>
<comment type="subcellular location">
    <subcellularLocation>
        <location evidence="1 12 13">Cytoplasm</location>
    </subcellularLocation>
</comment>
<dbReference type="GO" id="GO:0003697">
    <property type="term" value="F:single-stranded DNA binding"/>
    <property type="evidence" value="ECO:0007669"/>
    <property type="project" value="UniProtKB-UniRule"/>
</dbReference>
<evidence type="ECO:0000313" key="15">
    <source>
        <dbReference type="EMBL" id="OIQ59126.1"/>
    </source>
</evidence>
<keyword evidence="11 12" id="KW-0742">SOS response</keyword>
<dbReference type="PROSITE" id="PS00618">
    <property type="entry name" value="RECF_2"/>
    <property type="match status" value="1"/>
</dbReference>
<dbReference type="GO" id="GO:0005737">
    <property type="term" value="C:cytoplasm"/>
    <property type="evidence" value="ECO:0007669"/>
    <property type="project" value="UniProtKB-SubCell"/>
</dbReference>
<dbReference type="PROSITE" id="PS00617">
    <property type="entry name" value="RECF_1"/>
    <property type="match status" value="1"/>
</dbReference>
<evidence type="ECO:0000256" key="7">
    <source>
        <dbReference type="ARBA" id="ARBA00022763"/>
    </source>
</evidence>
<dbReference type="Gene3D" id="1.20.1050.90">
    <property type="entry name" value="RecF/RecN/SMC, N-terminal domain"/>
    <property type="match status" value="1"/>
</dbReference>
<evidence type="ECO:0000256" key="13">
    <source>
        <dbReference type="RuleBase" id="RU000578"/>
    </source>
</evidence>
<dbReference type="NCBIfam" id="TIGR00611">
    <property type="entry name" value="recf"/>
    <property type="match status" value="1"/>
</dbReference>
<dbReference type="InterPro" id="IPR018078">
    <property type="entry name" value="DNA-binding_RecF_CS"/>
</dbReference>
<dbReference type="InterPro" id="IPR003395">
    <property type="entry name" value="RecF/RecN/SMC_N"/>
</dbReference>
<evidence type="ECO:0000256" key="5">
    <source>
        <dbReference type="ARBA" id="ARBA00022705"/>
    </source>
</evidence>
<dbReference type="EMBL" id="MDDC01000010">
    <property type="protein sequence ID" value="OIQ59126.1"/>
    <property type="molecule type" value="Genomic_DNA"/>
</dbReference>
<evidence type="ECO:0000259" key="14">
    <source>
        <dbReference type="Pfam" id="PF02463"/>
    </source>
</evidence>
<protein>
    <recommendedName>
        <fullName evidence="3 12">DNA replication and repair protein RecF</fullName>
    </recommendedName>
</protein>
<keyword evidence="7 12" id="KW-0227">DNA damage</keyword>
<keyword evidence="10 12" id="KW-0234">DNA repair</keyword>
<reference evidence="15 16" key="1">
    <citation type="submission" date="2016-08" db="EMBL/GenBank/DDBJ databases">
        <title>Genome-based comparison of Moorella thermoacetic strains.</title>
        <authorList>
            <person name="Poehlein A."/>
            <person name="Bengelsdorf F.R."/>
            <person name="Esser C."/>
            <person name="Duerre P."/>
            <person name="Daniel R."/>
        </authorList>
    </citation>
    <scope>NUCLEOTIDE SEQUENCE [LARGE SCALE GENOMIC DNA]</scope>
    <source>
        <strain evidence="15 16">DSM 21394</strain>
    </source>
</reference>
<dbReference type="Gene3D" id="3.40.50.300">
    <property type="entry name" value="P-loop containing nucleotide triphosphate hydrolases"/>
    <property type="match status" value="1"/>
</dbReference>
<dbReference type="OrthoDB" id="9803889at2"/>
<evidence type="ECO:0000256" key="1">
    <source>
        <dbReference type="ARBA" id="ARBA00004496"/>
    </source>
</evidence>
<dbReference type="PANTHER" id="PTHR32182">
    <property type="entry name" value="DNA REPLICATION AND REPAIR PROTEIN RECF"/>
    <property type="match status" value="1"/>
</dbReference>
<evidence type="ECO:0000256" key="11">
    <source>
        <dbReference type="ARBA" id="ARBA00023236"/>
    </source>
</evidence>
<name>A0A1J5NKK9_NEOTH</name>
<evidence type="ECO:0000256" key="8">
    <source>
        <dbReference type="ARBA" id="ARBA00022840"/>
    </source>
</evidence>
<evidence type="ECO:0000313" key="16">
    <source>
        <dbReference type="Proteomes" id="UP000182811"/>
    </source>
</evidence>
<sequence>MPALSLQQLQLINFRSYKRLTWDCPPGLNIIFGPNAAGKTNLLEAIGYLALARSFRQQQDQQLITWGANSFQVRGLCHSNGEKIELVINYQQHNNKKLTINGNGNRLIELLGIFPAIYFGPDDLNLLKGGPAYRRHFLDREISMGDRIYCRNLQDYRRILFQRNLLLRAIKAGRGKEEELEPWDTQLLVTGKAILEKRARFLQSLAPVVAATYRDMAGGEKLALIYRPGVADQEEWAERLKAGREREIQAGMTLWGPQRDDFTFTLDGHEARYFASQGQQRAVVLALKLAEARYYREILHVMPVLLLDDVFSELDEERQGALLELLAAADQAFLTTTEVGLLPARLRERSHLWELTRGREPRLTSGPAGAQ</sequence>
<feature type="binding site" evidence="12">
    <location>
        <begin position="33"/>
        <end position="40"/>
    </location>
    <ligand>
        <name>ATP</name>
        <dbReference type="ChEBI" id="CHEBI:30616"/>
    </ligand>
</feature>
<evidence type="ECO:0000256" key="9">
    <source>
        <dbReference type="ARBA" id="ARBA00023125"/>
    </source>
</evidence>
<dbReference type="GO" id="GO:0009432">
    <property type="term" value="P:SOS response"/>
    <property type="evidence" value="ECO:0007669"/>
    <property type="project" value="UniProtKB-UniRule"/>
</dbReference>